<comment type="caution">
    <text evidence="1">The sequence shown here is derived from an EMBL/GenBank/DDBJ whole genome shotgun (WGS) entry which is preliminary data.</text>
</comment>
<dbReference type="EMBL" id="VICG01000011">
    <property type="protein sequence ID" value="KAA8567070.1"/>
    <property type="molecule type" value="Genomic_DNA"/>
</dbReference>
<dbReference type="Proteomes" id="UP000322873">
    <property type="component" value="Unassembled WGS sequence"/>
</dbReference>
<evidence type="ECO:0000313" key="1">
    <source>
        <dbReference type="EMBL" id="KAA8567070.1"/>
    </source>
</evidence>
<organism evidence="1 2">
    <name type="scientific">Monilinia fructicola</name>
    <name type="common">Brown rot fungus</name>
    <name type="synonym">Ciboria fructicola</name>
    <dbReference type="NCBI Taxonomy" id="38448"/>
    <lineage>
        <taxon>Eukaryota</taxon>
        <taxon>Fungi</taxon>
        <taxon>Dikarya</taxon>
        <taxon>Ascomycota</taxon>
        <taxon>Pezizomycotina</taxon>
        <taxon>Leotiomycetes</taxon>
        <taxon>Helotiales</taxon>
        <taxon>Sclerotiniaceae</taxon>
        <taxon>Monilinia</taxon>
    </lineage>
</organism>
<accession>A0A5M9JEJ4</accession>
<sequence>MWPLSDSYSVLVNVIVCILNYIPTALERYHAEESFQSLLIVPNLGQTNALVCGTPYPTLAKWDLIRPETPKNAELPYHSQIHRTTSCHLMQN</sequence>
<reference evidence="1 2" key="1">
    <citation type="submission" date="2019-06" db="EMBL/GenBank/DDBJ databases">
        <title>Genome Sequence of the Brown Rot Fungal Pathogen Monilinia fructicola.</title>
        <authorList>
            <person name="De Miccolis Angelini R.M."/>
            <person name="Landi L."/>
            <person name="Abate D."/>
            <person name="Pollastro S."/>
            <person name="Romanazzi G."/>
            <person name="Faretra F."/>
        </authorList>
    </citation>
    <scope>NUCLEOTIDE SEQUENCE [LARGE SCALE GENOMIC DNA]</scope>
    <source>
        <strain evidence="1 2">Mfrc123</strain>
    </source>
</reference>
<protein>
    <submittedName>
        <fullName evidence="1">Uncharacterized protein</fullName>
    </submittedName>
</protein>
<evidence type="ECO:0000313" key="2">
    <source>
        <dbReference type="Proteomes" id="UP000322873"/>
    </source>
</evidence>
<name>A0A5M9JEJ4_MONFR</name>
<proteinExistence type="predicted"/>
<keyword evidence="2" id="KW-1185">Reference proteome</keyword>
<gene>
    <name evidence="1" type="ORF">EYC84_010145</name>
</gene>
<dbReference type="AlphaFoldDB" id="A0A5M9JEJ4"/>